<dbReference type="Pfam" id="PF13730">
    <property type="entry name" value="HTH_36"/>
    <property type="match status" value="1"/>
</dbReference>
<keyword evidence="3" id="KW-1185">Reference proteome</keyword>
<accession>A0A9W6J661</accession>
<feature type="compositionally biased region" description="Basic and acidic residues" evidence="1">
    <location>
        <begin position="309"/>
        <end position="320"/>
    </location>
</feature>
<feature type="region of interest" description="Disordered" evidence="1">
    <location>
        <begin position="294"/>
        <end position="320"/>
    </location>
</feature>
<protein>
    <recommendedName>
        <fullName evidence="4">Helix-turn-helix domain-containing protein</fullName>
    </recommendedName>
</protein>
<reference evidence="2" key="1">
    <citation type="journal article" date="2014" name="Int. J. Syst. Evol. Microbiol.">
        <title>Complete genome sequence of Corynebacterium casei LMG S-19264T (=DSM 44701T), isolated from a smear-ripened cheese.</title>
        <authorList>
            <consortium name="US DOE Joint Genome Institute (JGI-PGF)"/>
            <person name="Walter F."/>
            <person name="Albersmeier A."/>
            <person name="Kalinowski J."/>
            <person name="Ruckert C."/>
        </authorList>
    </citation>
    <scope>NUCLEOTIDE SEQUENCE</scope>
    <source>
        <strain evidence="2">VKM B-2484</strain>
    </source>
</reference>
<evidence type="ECO:0000313" key="2">
    <source>
        <dbReference type="EMBL" id="GLK71565.1"/>
    </source>
</evidence>
<dbReference type="InterPro" id="IPR036388">
    <property type="entry name" value="WH-like_DNA-bd_sf"/>
</dbReference>
<comment type="caution">
    <text evidence="2">The sequence shown here is derived from an EMBL/GenBank/DDBJ whole genome shotgun (WGS) entry which is preliminary data.</text>
</comment>
<dbReference type="InterPro" id="IPR036390">
    <property type="entry name" value="WH_DNA-bd_sf"/>
</dbReference>
<dbReference type="SUPFAM" id="SSF46785">
    <property type="entry name" value="Winged helix' DNA-binding domain"/>
    <property type="match status" value="1"/>
</dbReference>
<proteinExistence type="predicted"/>
<sequence>MSSEATTWALAQKAGNASAKAALLALAGYADEHGRCWPSLQRLADNSEQSRKTIWRQLRHLEAIGLIDIFTRARENGSNTTCEYQLKGFSSATVLAALRRAPAVGLGHGHSDHAKHGQNDMGPVSLVTPPETSLEVEVTPISPKGAEGEGTSKGWEEDAAYLAFLAEYGPSQAWPKHRGHRQWLKLTEGERKAAVAAIPAYRAICAKERRKMTDPSAYLRGTFKNFTVRLKPRAPESEAVQALRRALATNFAGGVMVELGSAQWAAWETVAKEAQLPLRAIAYSARPFAGRPHPVTGRYMPSEWPPSRDGPDCKQRAAGD</sequence>
<dbReference type="Proteomes" id="UP001143370">
    <property type="component" value="Unassembled WGS sequence"/>
</dbReference>
<dbReference type="Gene3D" id="1.10.10.10">
    <property type="entry name" value="Winged helix-like DNA-binding domain superfamily/Winged helix DNA-binding domain"/>
    <property type="match status" value="1"/>
</dbReference>
<name>A0A9W6J661_9HYPH</name>
<gene>
    <name evidence="2" type="ORF">GCM10017643_16800</name>
</gene>
<reference evidence="2" key="2">
    <citation type="submission" date="2023-01" db="EMBL/GenBank/DDBJ databases">
        <authorList>
            <person name="Sun Q."/>
            <person name="Evtushenko L."/>
        </authorList>
    </citation>
    <scope>NUCLEOTIDE SEQUENCE</scope>
    <source>
        <strain evidence="2">VKM B-2484</strain>
    </source>
</reference>
<evidence type="ECO:0000256" key="1">
    <source>
        <dbReference type="SAM" id="MobiDB-lite"/>
    </source>
</evidence>
<dbReference type="AlphaFoldDB" id="A0A9W6J661"/>
<evidence type="ECO:0008006" key="4">
    <source>
        <dbReference type="Google" id="ProtNLM"/>
    </source>
</evidence>
<evidence type="ECO:0000313" key="3">
    <source>
        <dbReference type="Proteomes" id="UP001143370"/>
    </source>
</evidence>
<organism evidence="2 3">
    <name type="scientific">Ancylobacter dichloromethanicus</name>
    <dbReference type="NCBI Taxonomy" id="518825"/>
    <lineage>
        <taxon>Bacteria</taxon>
        <taxon>Pseudomonadati</taxon>
        <taxon>Pseudomonadota</taxon>
        <taxon>Alphaproteobacteria</taxon>
        <taxon>Hyphomicrobiales</taxon>
        <taxon>Xanthobacteraceae</taxon>
        <taxon>Ancylobacter</taxon>
    </lineage>
</organism>
<dbReference type="RefSeq" id="WP_213372881.1">
    <property type="nucleotide sequence ID" value="NZ_BSFJ01000005.1"/>
</dbReference>
<dbReference type="EMBL" id="BSFJ01000005">
    <property type="protein sequence ID" value="GLK71565.1"/>
    <property type="molecule type" value="Genomic_DNA"/>
</dbReference>